<keyword evidence="1" id="KW-0560">Oxidoreductase</keyword>
<comment type="similarity">
    <text evidence="1">Belongs to the iron/ascorbate-dependent oxidoreductase family.</text>
</comment>
<dbReference type="Pfam" id="PF03171">
    <property type="entry name" value="2OG-FeII_Oxy"/>
    <property type="match status" value="1"/>
</dbReference>
<dbReference type="PANTHER" id="PTHR47990">
    <property type="entry name" value="2-OXOGLUTARATE (2OG) AND FE(II)-DEPENDENT OXYGENASE SUPERFAMILY PROTEIN-RELATED"/>
    <property type="match status" value="1"/>
</dbReference>
<feature type="compositionally biased region" description="Low complexity" evidence="2">
    <location>
        <begin position="180"/>
        <end position="195"/>
    </location>
</feature>
<dbReference type="AlphaFoldDB" id="A0A7S3VIW7"/>
<keyword evidence="1" id="KW-0408">Iron</keyword>
<evidence type="ECO:0000313" key="4">
    <source>
        <dbReference type="EMBL" id="CAE0487213.1"/>
    </source>
</evidence>
<proteinExistence type="inferred from homology"/>
<feature type="compositionally biased region" description="Polar residues" evidence="2">
    <location>
        <begin position="15"/>
        <end position="27"/>
    </location>
</feature>
<dbReference type="InterPro" id="IPR027443">
    <property type="entry name" value="IPNS-like_sf"/>
</dbReference>
<accession>A0A7S3VIW7</accession>
<dbReference type="EMBL" id="HBIP01004643">
    <property type="protein sequence ID" value="CAE0487213.1"/>
    <property type="molecule type" value="Transcribed_RNA"/>
</dbReference>
<keyword evidence="1" id="KW-0479">Metal-binding</keyword>
<evidence type="ECO:0000256" key="2">
    <source>
        <dbReference type="SAM" id="MobiDB-lite"/>
    </source>
</evidence>
<dbReference type="InterPro" id="IPR050231">
    <property type="entry name" value="Iron_ascorbate_oxido_reductase"/>
</dbReference>
<sequence>MNSLNSPLRRGYTPQGGQHNCNPSENSKACMPDAKESYVLGAGPDMPKPPKNPVAEAAMNSCPTKAEDSNVPDQRPADQQGQAQGTGRELQGQQQNDQEPADAQSPMHGSNQLPPESVLPGFQGIMRSYWQQLLGVSQVLALGLAKSLDLPDSFFVSKMQDPVAQMLCVRYNMQAPPPSSGATHATAATQAPAGPDLGSGSDDRLLGCGTHTDCGFMTLLCSDGEGLEVCTPQGTWVAAPVIPGALLVNLGDMAAMWTNGRYRSTPHRVLLPRIPSSSSTSHAPSRVSLVFFCNCDFYAPVRAIESSNSEEGTTAGRYMLEKLGLMYK</sequence>
<dbReference type="InterPro" id="IPR005123">
    <property type="entry name" value="Oxoglu/Fe-dep_dioxygenase_dom"/>
</dbReference>
<dbReference type="GO" id="GO:0046872">
    <property type="term" value="F:metal ion binding"/>
    <property type="evidence" value="ECO:0007669"/>
    <property type="project" value="UniProtKB-KW"/>
</dbReference>
<organism evidence="4">
    <name type="scientific">Dunaliella tertiolecta</name>
    <name type="common">Green alga</name>
    <dbReference type="NCBI Taxonomy" id="3047"/>
    <lineage>
        <taxon>Eukaryota</taxon>
        <taxon>Viridiplantae</taxon>
        <taxon>Chlorophyta</taxon>
        <taxon>core chlorophytes</taxon>
        <taxon>Chlorophyceae</taxon>
        <taxon>CS clade</taxon>
        <taxon>Chlamydomonadales</taxon>
        <taxon>Dunaliellaceae</taxon>
        <taxon>Dunaliella</taxon>
    </lineage>
</organism>
<evidence type="ECO:0000259" key="3">
    <source>
        <dbReference type="PROSITE" id="PS51471"/>
    </source>
</evidence>
<name>A0A7S3VIW7_DUNTE</name>
<dbReference type="PROSITE" id="PS51471">
    <property type="entry name" value="FE2OG_OXY"/>
    <property type="match status" value="1"/>
</dbReference>
<dbReference type="GO" id="GO:0016491">
    <property type="term" value="F:oxidoreductase activity"/>
    <property type="evidence" value="ECO:0007669"/>
    <property type="project" value="UniProtKB-KW"/>
</dbReference>
<dbReference type="SUPFAM" id="SSF51197">
    <property type="entry name" value="Clavaminate synthase-like"/>
    <property type="match status" value="1"/>
</dbReference>
<feature type="region of interest" description="Disordered" evidence="2">
    <location>
        <begin position="1"/>
        <end position="119"/>
    </location>
</feature>
<reference evidence="4" key="1">
    <citation type="submission" date="2021-01" db="EMBL/GenBank/DDBJ databases">
        <authorList>
            <person name="Corre E."/>
            <person name="Pelletier E."/>
            <person name="Niang G."/>
            <person name="Scheremetjew M."/>
            <person name="Finn R."/>
            <person name="Kale V."/>
            <person name="Holt S."/>
            <person name="Cochrane G."/>
            <person name="Meng A."/>
            <person name="Brown T."/>
            <person name="Cohen L."/>
        </authorList>
    </citation>
    <scope>NUCLEOTIDE SEQUENCE</scope>
    <source>
        <strain evidence="4">CCMP1320</strain>
    </source>
</reference>
<gene>
    <name evidence="4" type="ORF">DTER00134_LOCUS2259</name>
</gene>
<dbReference type="InterPro" id="IPR044861">
    <property type="entry name" value="IPNS-like_FE2OG_OXY"/>
</dbReference>
<dbReference type="Gene3D" id="2.60.120.330">
    <property type="entry name" value="B-lactam Antibiotic, Isopenicillin N Synthase, Chain"/>
    <property type="match status" value="1"/>
</dbReference>
<feature type="domain" description="Fe2OG dioxygenase" evidence="3">
    <location>
        <begin position="162"/>
        <end position="295"/>
    </location>
</feature>
<feature type="compositionally biased region" description="Polar residues" evidence="2">
    <location>
        <begin position="77"/>
        <end position="98"/>
    </location>
</feature>
<protein>
    <recommendedName>
        <fullName evidence="3">Fe2OG dioxygenase domain-containing protein</fullName>
    </recommendedName>
</protein>
<feature type="region of interest" description="Disordered" evidence="2">
    <location>
        <begin position="178"/>
        <end position="198"/>
    </location>
</feature>
<evidence type="ECO:0000256" key="1">
    <source>
        <dbReference type="RuleBase" id="RU003682"/>
    </source>
</evidence>